<evidence type="ECO:0000256" key="2">
    <source>
        <dbReference type="SAM" id="SignalP"/>
    </source>
</evidence>
<gene>
    <name evidence="3" type="ORF">ElP_59240</name>
</gene>
<evidence type="ECO:0000313" key="4">
    <source>
        <dbReference type="Proteomes" id="UP000317835"/>
    </source>
</evidence>
<proteinExistence type="predicted"/>
<evidence type="ECO:0000256" key="1">
    <source>
        <dbReference type="SAM" id="Coils"/>
    </source>
</evidence>
<protein>
    <recommendedName>
        <fullName evidence="5">DUF1552 domain-containing protein</fullName>
    </recommendedName>
</protein>
<keyword evidence="2" id="KW-0732">Signal</keyword>
<keyword evidence="1" id="KW-0175">Coiled coil</keyword>
<dbReference type="KEGG" id="tpla:ElP_59240"/>
<dbReference type="OrthoDB" id="9146593at2"/>
<dbReference type="Proteomes" id="UP000317835">
    <property type="component" value="Chromosome"/>
</dbReference>
<dbReference type="InterPro" id="IPR006311">
    <property type="entry name" value="TAT_signal"/>
</dbReference>
<feature type="coiled-coil region" evidence="1">
    <location>
        <begin position="240"/>
        <end position="267"/>
    </location>
</feature>
<dbReference type="EMBL" id="CP036426">
    <property type="protein sequence ID" value="QDV37977.1"/>
    <property type="molecule type" value="Genomic_DNA"/>
</dbReference>
<name>A0A518HAY4_9BACT</name>
<dbReference type="AlphaFoldDB" id="A0A518HAY4"/>
<dbReference type="PROSITE" id="PS51318">
    <property type="entry name" value="TAT"/>
    <property type="match status" value="1"/>
</dbReference>
<feature type="chain" id="PRO_5022083885" description="DUF1552 domain-containing protein" evidence="2">
    <location>
        <begin position="21"/>
        <end position="449"/>
    </location>
</feature>
<keyword evidence="4" id="KW-1185">Reference proteome</keyword>
<sequence length="449" mass="49916" precursor="true">MRFPPLSRRAVLKGLGTAMALPWLEAMAPAAGLARRPGGKVAPTRMAYLYVPNGAHMPGWTPEQLGDDFTLPRVLEPLDPFKQQLLVLSGLAQDTARAHGDGGGDHARSMACFLTGVHPVKTNGADIRAGVSVDQVAAAKMGHHTRLPSLELGVDPSAQSGNCDSGYSCAYSSNISWRSPTQPVPKEINPRLVFERLFGDDSPDRLTERRRRYNRSILDLVSEDARRLHGRLGVDDRRKVDEYLGAVREIERRLVMAEQRRTEEVERPDDLVKPEGVPKDNQDHLRLMLDMLVLAFQTDQTRIATMVFANEGSNKSYNWIDVPEGHHSLSHHQGDAEKQEKIARINRYHVEQLSYFLGRLKEIPEGDGSLLDHSMIVYGSGIGDGNRHNHNELPIVLAGGGCGRIRTGRHLRYDEDTPLNNLFLAMLDRMDTPVDELGDSTGRLDRLDG</sequence>
<organism evidence="3 4">
    <name type="scientific">Tautonia plasticadhaerens</name>
    <dbReference type="NCBI Taxonomy" id="2527974"/>
    <lineage>
        <taxon>Bacteria</taxon>
        <taxon>Pseudomonadati</taxon>
        <taxon>Planctomycetota</taxon>
        <taxon>Planctomycetia</taxon>
        <taxon>Isosphaerales</taxon>
        <taxon>Isosphaeraceae</taxon>
        <taxon>Tautonia</taxon>
    </lineage>
</organism>
<reference evidence="3 4" key="1">
    <citation type="submission" date="2019-02" db="EMBL/GenBank/DDBJ databases">
        <title>Deep-cultivation of Planctomycetes and their phenomic and genomic characterization uncovers novel biology.</title>
        <authorList>
            <person name="Wiegand S."/>
            <person name="Jogler M."/>
            <person name="Boedeker C."/>
            <person name="Pinto D."/>
            <person name="Vollmers J."/>
            <person name="Rivas-Marin E."/>
            <person name="Kohn T."/>
            <person name="Peeters S.H."/>
            <person name="Heuer A."/>
            <person name="Rast P."/>
            <person name="Oberbeckmann S."/>
            <person name="Bunk B."/>
            <person name="Jeske O."/>
            <person name="Meyerdierks A."/>
            <person name="Storesund J.E."/>
            <person name="Kallscheuer N."/>
            <person name="Luecker S."/>
            <person name="Lage O.M."/>
            <person name="Pohl T."/>
            <person name="Merkel B.J."/>
            <person name="Hornburger P."/>
            <person name="Mueller R.-W."/>
            <person name="Bruemmer F."/>
            <person name="Labrenz M."/>
            <person name="Spormann A.M."/>
            <person name="Op den Camp H."/>
            <person name="Overmann J."/>
            <person name="Amann R."/>
            <person name="Jetten M.S.M."/>
            <person name="Mascher T."/>
            <person name="Medema M.H."/>
            <person name="Devos D.P."/>
            <person name="Kaster A.-K."/>
            <person name="Ovreas L."/>
            <person name="Rohde M."/>
            <person name="Galperin M.Y."/>
            <person name="Jogler C."/>
        </authorList>
    </citation>
    <scope>NUCLEOTIDE SEQUENCE [LARGE SCALE GENOMIC DNA]</scope>
    <source>
        <strain evidence="3 4">ElP</strain>
    </source>
</reference>
<evidence type="ECO:0008006" key="5">
    <source>
        <dbReference type="Google" id="ProtNLM"/>
    </source>
</evidence>
<feature type="signal peptide" evidence="2">
    <location>
        <begin position="1"/>
        <end position="20"/>
    </location>
</feature>
<dbReference type="RefSeq" id="WP_145276139.1">
    <property type="nucleotide sequence ID" value="NZ_CP036426.1"/>
</dbReference>
<dbReference type="Pfam" id="PF07586">
    <property type="entry name" value="HXXSHH"/>
    <property type="match status" value="1"/>
</dbReference>
<evidence type="ECO:0000313" key="3">
    <source>
        <dbReference type="EMBL" id="QDV37977.1"/>
    </source>
</evidence>
<dbReference type="InterPro" id="IPR011447">
    <property type="entry name" value="DUF1552"/>
</dbReference>
<accession>A0A518HAY4</accession>